<keyword evidence="2" id="KW-0472">Membrane</keyword>
<dbReference type="KEGG" id="mtun:MTUNDRAET4_0288"/>
<proteinExistence type="predicted"/>
<name>A0A4U8YV46_METTU</name>
<feature type="compositionally biased region" description="Basic residues" evidence="1">
    <location>
        <begin position="143"/>
        <end position="152"/>
    </location>
</feature>
<evidence type="ECO:0000256" key="1">
    <source>
        <dbReference type="SAM" id="MobiDB-lite"/>
    </source>
</evidence>
<feature type="compositionally biased region" description="Basic residues" evidence="1">
    <location>
        <begin position="173"/>
        <end position="184"/>
    </location>
</feature>
<feature type="transmembrane region" description="Helical" evidence="2">
    <location>
        <begin position="53"/>
        <end position="75"/>
    </location>
</feature>
<sequence>MPHLTLALRSGSRRFSRRWRPMRRAVVRLWSWKPGLAAPQPIFCWRKCAEWRRLMVYLLVGFLIFWLSMAGLRAFTRASPAALAYVIRRGAGAAALIVAGFLVLRGGLCRCDGLCRTGLLAFEFEQAAVIALVQMAGDGGRSAGRRAGRPRVLRPISDDRNGARSRDRQDARRHSRWSGRRQGARRADAPAMRGRLRSLPSR</sequence>
<feature type="compositionally biased region" description="Basic and acidic residues" evidence="1">
    <location>
        <begin position="156"/>
        <end position="172"/>
    </location>
</feature>
<gene>
    <name evidence="3" type="ORF">MTUNDRAET4_0288</name>
</gene>
<dbReference type="AlphaFoldDB" id="A0A4U8YV46"/>
<feature type="region of interest" description="Disordered" evidence="1">
    <location>
        <begin position="139"/>
        <end position="202"/>
    </location>
</feature>
<evidence type="ECO:0000256" key="2">
    <source>
        <dbReference type="SAM" id="Phobius"/>
    </source>
</evidence>
<feature type="transmembrane region" description="Helical" evidence="2">
    <location>
        <begin position="87"/>
        <end position="108"/>
    </location>
</feature>
<dbReference type="Proteomes" id="UP000294360">
    <property type="component" value="Chromosome"/>
</dbReference>
<organism evidence="3 4">
    <name type="scientific">Methylocella tundrae</name>
    <dbReference type="NCBI Taxonomy" id="227605"/>
    <lineage>
        <taxon>Bacteria</taxon>
        <taxon>Pseudomonadati</taxon>
        <taxon>Pseudomonadota</taxon>
        <taxon>Alphaproteobacteria</taxon>
        <taxon>Hyphomicrobiales</taxon>
        <taxon>Beijerinckiaceae</taxon>
        <taxon>Methylocella</taxon>
    </lineage>
</organism>
<dbReference type="EMBL" id="LR536450">
    <property type="protein sequence ID" value="VFU07181.1"/>
    <property type="molecule type" value="Genomic_DNA"/>
</dbReference>
<keyword evidence="2" id="KW-1133">Transmembrane helix</keyword>
<evidence type="ECO:0000313" key="3">
    <source>
        <dbReference type="EMBL" id="VFU07181.1"/>
    </source>
</evidence>
<reference evidence="3 4" key="1">
    <citation type="submission" date="2019-03" db="EMBL/GenBank/DDBJ databases">
        <authorList>
            <person name="Kox A.R. M."/>
        </authorList>
    </citation>
    <scope>NUCLEOTIDE SEQUENCE [LARGE SCALE GENOMIC DNA]</scope>
    <source>
        <strain evidence="3">MTUNDRAET4 annotated genome</strain>
    </source>
</reference>
<accession>A0A4U8YV46</accession>
<evidence type="ECO:0000313" key="4">
    <source>
        <dbReference type="Proteomes" id="UP000294360"/>
    </source>
</evidence>
<keyword evidence="2" id="KW-0812">Transmembrane</keyword>
<protein>
    <submittedName>
        <fullName evidence="3">Uncharacterized protein</fullName>
    </submittedName>
</protein>